<reference evidence="1 2" key="1">
    <citation type="submission" date="2017-05" db="EMBL/GenBank/DDBJ databases">
        <authorList>
            <person name="Song R."/>
            <person name="Chenine A.L."/>
            <person name="Ruprecht R.M."/>
        </authorList>
    </citation>
    <scope>NUCLEOTIDE SEQUENCE [LARGE SCALE GENOMIC DNA]</scope>
    <source>
        <strain evidence="1 2">CECT 8489</strain>
    </source>
</reference>
<dbReference type="OrthoDB" id="259086at2"/>
<dbReference type="GO" id="GO:0008168">
    <property type="term" value="F:methyltransferase activity"/>
    <property type="evidence" value="ECO:0007669"/>
    <property type="project" value="UniProtKB-KW"/>
</dbReference>
<keyword evidence="2" id="KW-1185">Reference proteome</keyword>
<keyword evidence="1" id="KW-0282">Flagellum</keyword>
<sequence>MKGMKSLADLQTKAAKVSTKGVPPALRDPARPALLAWINTAVQHAMPLNEVLRRLRDGEAAEAIGRTAIAPQLADPNGPAARAACAPGCAFCCILSGDDGGTITQIEARRMHQALAPLEGQLDGRAWMPKACPSLDPETRLCRAYDARPMICRSYMSSNVAACEVIAGGTPAEGAGVLGAQALYLAVLMLTRNLLKGITRVPTYSLSRIAVGAIDGESLEDALTAAKHGPRELDEEVARQAAVIKR</sequence>
<dbReference type="GO" id="GO:0032259">
    <property type="term" value="P:methylation"/>
    <property type="evidence" value="ECO:0007669"/>
    <property type="project" value="UniProtKB-KW"/>
</dbReference>
<keyword evidence="1" id="KW-0966">Cell projection</keyword>
<organism evidence="1 2">
    <name type="scientific">Boseongicola aestuarii</name>
    <dbReference type="NCBI Taxonomy" id="1470561"/>
    <lineage>
        <taxon>Bacteria</taxon>
        <taxon>Pseudomonadati</taxon>
        <taxon>Pseudomonadota</taxon>
        <taxon>Alphaproteobacteria</taxon>
        <taxon>Rhodobacterales</taxon>
        <taxon>Paracoccaceae</taxon>
        <taxon>Boseongicola</taxon>
    </lineage>
</organism>
<dbReference type="Proteomes" id="UP000201838">
    <property type="component" value="Unassembled WGS sequence"/>
</dbReference>
<dbReference type="AlphaFoldDB" id="A0A238IZ19"/>
<evidence type="ECO:0000313" key="1">
    <source>
        <dbReference type="EMBL" id="SMX22914.1"/>
    </source>
</evidence>
<name>A0A238IZ19_9RHOB</name>
<keyword evidence="1" id="KW-0489">Methyltransferase</keyword>
<protein>
    <submittedName>
        <fullName evidence="1">Flagellin N-methylase</fullName>
    </submittedName>
</protein>
<proteinExistence type="predicted"/>
<dbReference type="Pfam" id="PF03692">
    <property type="entry name" value="CxxCxxCC"/>
    <property type="match status" value="1"/>
</dbReference>
<evidence type="ECO:0000313" key="2">
    <source>
        <dbReference type="Proteomes" id="UP000201838"/>
    </source>
</evidence>
<keyword evidence="1" id="KW-0808">Transferase</keyword>
<keyword evidence="1" id="KW-0969">Cilium</keyword>
<gene>
    <name evidence="1" type="ORF">BOA8489_01013</name>
</gene>
<dbReference type="InterPro" id="IPR005358">
    <property type="entry name" value="Puta_zinc/iron-chelating_dom"/>
</dbReference>
<dbReference type="EMBL" id="FXXQ01000002">
    <property type="protein sequence ID" value="SMX22914.1"/>
    <property type="molecule type" value="Genomic_DNA"/>
</dbReference>
<accession>A0A238IZ19</accession>